<evidence type="ECO:0000313" key="2">
    <source>
        <dbReference type="Proteomes" id="UP000038200"/>
    </source>
</evidence>
<proteinExistence type="predicted"/>
<organism evidence="1 2">
    <name type="scientific">Capnocytophaga canis</name>
    <dbReference type="NCBI Taxonomy" id="1848903"/>
    <lineage>
        <taxon>Bacteria</taxon>
        <taxon>Pseudomonadati</taxon>
        <taxon>Bacteroidota</taxon>
        <taxon>Flavobacteriia</taxon>
        <taxon>Flavobacteriales</taxon>
        <taxon>Flavobacteriaceae</taxon>
        <taxon>Capnocytophaga</taxon>
    </lineage>
</organism>
<gene>
    <name evidence="1" type="ORF">CCAND93_350004</name>
</gene>
<protein>
    <submittedName>
        <fullName evidence="1">Uncharacterized protein</fullName>
    </submittedName>
</protein>
<dbReference type="RefSeq" id="WP_042007726.1">
    <property type="nucleotide sequence ID" value="NZ_CDOL01000223.1"/>
</dbReference>
<dbReference type="AlphaFoldDB" id="A0A0B7IQY0"/>
<accession>A0A0B7IQY0</accession>
<name>A0A0B7IQY0_9FLAO</name>
<dbReference type="Proteomes" id="UP000038200">
    <property type="component" value="Unassembled WGS sequence"/>
</dbReference>
<dbReference type="EMBL" id="CDOL01000223">
    <property type="protein sequence ID" value="CEN53019.1"/>
    <property type="molecule type" value="Genomic_DNA"/>
</dbReference>
<reference evidence="1 2" key="1">
    <citation type="submission" date="2015-01" db="EMBL/GenBank/DDBJ databases">
        <authorList>
            <person name="Xiang T."/>
            <person name="Song Y."/>
            <person name="Huang L."/>
            <person name="Wang B."/>
            <person name="Wu P."/>
        </authorList>
    </citation>
    <scope>NUCLEOTIDE SEQUENCE [LARGE SCALE GENOMIC DNA]</scope>
    <source>
        <strain evidence="1 2">CcD93</strain>
    </source>
</reference>
<sequence length="147" mass="17691">MKLIQQTIIDSVKLFLKKQNDKDSRLTFLLDKIFCEFYKTQNSIRREDFTNPKLVFSIHSKKDLDTLFTLCKFFTYKINEFENVQTIYVESLIEELRYLKDKEEHSYVVMLRLSASGKVFFISLLNEIVSREIPYNYGERLDSSYYF</sequence>
<evidence type="ECO:0000313" key="1">
    <source>
        <dbReference type="EMBL" id="CEN53019.1"/>
    </source>
</evidence>